<reference evidence="2 3" key="1">
    <citation type="submission" date="2013-02" db="EMBL/GenBank/DDBJ databases">
        <title>Co-occurrence of anaerobic bacteria in colorectal carcinomas.</title>
        <authorList>
            <person name="Holt R.A."/>
            <person name="Warren R.L."/>
            <person name="Allen-Vercoe E."/>
            <person name="Pleasance S."/>
            <person name="Freeman D.J."/>
            <person name="Watson P."/>
            <person name="Moore R."/>
            <person name="Cochrane K."/>
        </authorList>
    </citation>
    <scope>NUCLEOTIDE SEQUENCE [LARGE SCALE GENOMIC DNA]</scope>
    <source>
        <strain evidence="2 3">CC57C</strain>
    </source>
</reference>
<accession>M3JEB7</accession>
<dbReference type="EMBL" id="AOTD01000086">
    <property type="protein sequence ID" value="EMG31017.1"/>
    <property type="molecule type" value="Genomic_DNA"/>
</dbReference>
<protein>
    <submittedName>
        <fullName evidence="2">Uncharacterized protein</fullName>
    </submittedName>
</protein>
<organism evidence="2 3">
    <name type="scientific">Campylobacter showae CC57C</name>
    <dbReference type="NCBI Taxonomy" id="1073353"/>
    <lineage>
        <taxon>Bacteria</taxon>
        <taxon>Pseudomonadati</taxon>
        <taxon>Campylobacterota</taxon>
        <taxon>Epsilonproteobacteria</taxon>
        <taxon>Campylobacterales</taxon>
        <taxon>Campylobacteraceae</taxon>
        <taxon>Campylobacter</taxon>
    </lineage>
</organism>
<proteinExistence type="predicted"/>
<keyword evidence="1" id="KW-0732">Signal</keyword>
<feature type="signal peptide" evidence="1">
    <location>
        <begin position="1"/>
        <end position="27"/>
    </location>
</feature>
<gene>
    <name evidence="2" type="ORF">H740_03462</name>
</gene>
<feature type="chain" id="PRO_5004035243" evidence="1">
    <location>
        <begin position="28"/>
        <end position="67"/>
    </location>
</feature>
<comment type="caution">
    <text evidence="2">The sequence shown here is derived from an EMBL/GenBank/DDBJ whole genome shotgun (WGS) entry which is preliminary data.</text>
</comment>
<sequence>MTYRFRLFSLCLKFTFIKFNFASVKFAAVCKPSRAKFINLILTKIKNFSNIFLYNYDTKNQNYHKGY</sequence>
<dbReference type="AlphaFoldDB" id="M3JEB7"/>
<dbReference type="Proteomes" id="UP000011782">
    <property type="component" value="Unassembled WGS sequence"/>
</dbReference>
<evidence type="ECO:0000313" key="3">
    <source>
        <dbReference type="Proteomes" id="UP000011782"/>
    </source>
</evidence>
<evidence type="ECO:0000313" key="2">
    <source>
        <dbReference type="EMBL" id="EMG31017.1"/>
    </source>
</evidence>
<name>M3JEB7_9BACT</name>
<evidence type="ECO:0000256" key="1">
    <source>
        <dbReference type="SAM" id="SignalP"/>
    </source>
</evidence>